<dbReference type="Proteomes" id="UP000828048">
    <property type="component" value="Chromosome 5"/>
</dbReference>
<dbReference type="EMBL" id="CM037155">
    <property type="protein sequence ID" value="KAH7845598.1"/>
    <property type="molecule type" value="Genomic_DNA"/>
</dbReference>
<proteinExistence type="predicted"/>
<protein>
    <submittedName>
        <fullName evidence="1">Uncharacterized protein</fullName>
    </submittedName>
</protein>
<name>A0ACB7XX97_9ERIC</name>
<evidence type="ECO:0000313" key="2">
    <source>
        <dbReference type="Proteomes" id="UP000828048"/>
    </source>
</evidence>
<comment type="caution">
    <text evidence="1">The sequence shown here is derived from an EMBL/GenBank/DDBJ whole genome shotgun (WGS) entry which is preliminary data.</text>
</comment>
<evidence type="ECO:0000313" key="1">
    <source>
        <dbReference type="EMBL" id="KAH7845598.1"/>
    </source>
</evidence>
<organism evidence="1 2">
    <name type="scientific">Vaccinium darrowii</name>
    <dbReference type="NCBI Taxonomy" id="229202"/>
    <lineage>
        <taxon>Eukaryota</taxon>
        <taxon>Viridiplantae</taxon>
        <taxon>Streptophyta</taxon>
        <taxon>Embryophyta</taxon>
        <taxon>Tracheophyta</taxon>
        <taxon>Spermatophyta</taxon>
        <taxon>Magnoliopsida</taxon>
        <taxon>eudicotyledons</taxon>
        <taxon>Gunneridae</taxon>
        <taxon>Pentapetalae</taxon>
        <taxon>asterids</taxon>
        <taxon>Ericales</taxon>
        <taxon>Ericaceae</taxon>
        <taxon>Vaccinioideae</taxon>
        <taxon>Vaccinieae</taxon>
        <taxon>Vaccinium</taxon>
    </lineage>
</organism>
<reference evidence="1 2" key="1">
    <citation type="journal article" date="2021" name="Hortic Res">
        <title>High-quality reference genome and annotation aids understanding of berry development for evergreen blueberry (Vaccinium darrowii).</title>
        <authorList>
            <person name="Yu J."/>
            <person name="Hulse-Kemp A.M."/>
            <person name="Babiker E."/>
            <person name="Staton M."/>
        </authorList>
    </citation>
    <scope>NUCLEOTIDE SEQUENCE [LARGE SCALE GENOMIC DNA]</scope>
    <source>
        <strain evidence="2">cv. NJ 8807/NJ 8810</strain>
        <tissue evidence="1">Young leaf</tissue>
    </source>
</reference>
<accession>A0ACB7XX97</accession>
<keyword evidence="2" id="KW-1185">Reference proteome</keyword>
<gene>
    <name evidence="1" type="ORF">Vadar_003928</name>
</gene>
<sequence length="127" mass="14153">MVETEKCDVYSFGVVALEIIMGKHPRDLTSFTKPSFESIMITDVLDQRLLPPTNPIVAGNIVLVDTMAFSCLHPDPKSRPTMRHLSQEFLSHRKALAAPLRTVSLLQLWNQKMDSGQPPNQVISAPV</sequence>